<evidence type="ECO:0000313" key="3">
    <source>
        <dbReference type="Proteomes" id="UP000008177"/>
    </source>
</evidence>
<accession>G2XWE7</accession>
<reference evidence="3" key="1">
    <citation type="journal article" date="2011" name="PLoS Genet.">
        <title>Genomic analysis of the necrotrophic fungal pathogens Sclerotinia sclerotiorum and Botrytis cinerea.</title>
        <authorList>
            <person name="Amselem J."/>
            <person name="Cuomo C.A."/>
            <person name="van Kan J.A."/>
            <person name="Viaud M."/>
            <person name="Benito E.P."/>
            <person name="Couloux A."/>
            <person name="Coutinho P.M."/>
            <person name="de Vries R.P."/>
            <person name="Dyer P.S."/>
            <person name="Fillinger S."/>
            <person name="Fournier E."/>
            <person name="Gout L."/>
            <person name="Hahn M."/>
            <person name="Kohn L."/>
            <person name="Lapalu N."/>
            <person name="Plummer K.M."/>
            <person name="Pradier J.M."/>
            <person name="Quevillon E."/>
            <person name="Sharon A."/>
            <person name="Simon A."/>
            <person name="ten Have A."/>
            <person name="Tudzynski B."/>
            <person name="Tudzynski P."/>
            <person name="Wincker P."/>
            <person name="Andrew M."/>
            <person name="Anthouard V."/>
            <person name="Beever R.E."/>
            <person name="Beffa R."/>
            <person name="Benoit I."/>
            <person name="Bouzid O."/>
            <person name="Brault B."/>
            <person name="Chen Z."/>
            <person name="Choquer M."/>
            <person name="Collemare J."/>
            <person name="Cotton P."/>
            <person name="Danchin E.G."/>
            <person name="Da Silva C."/>
            <person name="Gautier A."/>
            <person name="Giraud C."/>
            <person name="Giraud T."/>
            <person name="Gonzalez C."/>
            <person name="Grossetete S."/>
            <person name="Guldener U."/>
            <person name="Henrissat B."/>
            <person name="Howlett B.J."/>
            <person name="Kodira C."/>
            <person name="Kretschmer M."/>
            <person name="Lappartient A."/>
            <person name="Leroch M."/>
            <person name="Levis C."/>
            <person name="Mauceli E."/>
            <person name="Neuveglise C."/>
            <person name="Oeser B."/>
            <person name="Pearson M."/>
            <person name="Poulain J."/>
            <person name="Poussereau N."/>
            <person name="Quesneville H."/>
            <person name="Rascle C."/>
            <person name="Schumacher J."/>
            <person name="Segurens B."/>
            <person name="Sexton A."/>
            <person name="Silva E."/>
            <person name="Sirven C."/>
            <person name="Soanes D.M."/>
            <person name="Talbot N.J."/>
            <person name="Templeton M."/>
            <person name="Yandava C."/>
            <person name="Yarden O."/>
            <person name="Zeng Q."/>
            <person name="Rollins J.A."/>
            <person name="Lebrun M.H."/>
            <person name="Dickman M."/>
        </authorList>
    </citation>
    <scope>NUCLEOTIDE SEQUENCE [LARGE SCALE GENOMIC DNA]</scope>
    <source>
        <strain evidence="3">T4</strain>
    </source>
</reference>
<dbReference type="InParanoid" id="G2XWE7"/>
<protein>
    <submittedName>
        <fullName evidence="2">Uncharacterized protein</fullName>
    </submittedName>
</protein>
<name>G2XWE7_BOTF4</name>
<dbReference type="AlphaFoldDB" id="G2XWE7"/>
<gene>
    <name evidence="2" type="ORF">BofuT4_uP051660.1</name>
</gene>
<sequence length="68" mass="7618">MAVEAHNPSTLPGRRAGLRWTTPAEKRDRHGKNLAEARSLGLDFDFLIRSTIIAISNAPTFNYRCGMF</sequence>
<evidence type="ECO:0000313" key="2">
    <source>
        <dbReference type="EMBL" id="CCD44817.1"/>
    </source>
</evidence>
<dbReference type="Proteomes" id="UP000008177">
    <property type="component" value="Unplaced contigs"/>
</dbReference>
<dbReference type="HOGENOM" id="CLU_2793683_0_0_1"/>
<evidence type="ECO:0000256" key="1">
    <source>
        <dbReference type="SAM" id="MobiDB-lite"/>
    </source>
</evidence>
<dbReference type="EMBL" id="FQ790272">
    <property type="protein sequence ID" value="CCD44817.1"/>
    <property type="molecule type" value="Genomic_DNA"/>
</dbReference>
<proteinExistence type="predicted"/>
<organism evidence="2 3">
    <name type="scientific">Botryotinia fuckeliana (strain T4)</name>
    <name type="common">Noble rot fungus</name>
    <name type="synonym">Botrytis cinerea</name>
    <dbReference type="NCBI Taxonomy" id="999810"/>
    <lineage>
        <taxon>Eukaryota</taxon>
        <taxon>Fungi</taxon>
        <taxon>Dikarya</taxon>
        <taxon>Ascomycota</taxon>
        <taxon>Pezizomycotina</taxon>
        <taxon>Leotiomycetes</taxon>
        <taxon>Helotiales</taxon>
        <taxon>Sclerotiniaceae</taxon>
        <taxon>Botrytis</taxon>
    </lineage>
</organism>
<feature type="region of interest" description="Disordered" evidence="1">
    <location>
        <begin position="1"/>
        <end position="32"/>
    </location>
</feature>